<protein>
    <recommendedName>
        <fullName evidence="2">ribonuclease H</fullName>
        <ecNumber evidence="2">3.1.26.4</ecNumber>
    </recommendedName>
</protein>
<dbReference type="Proteomes" id="UP001274896">
    <property type="component" value="Unassembled WGS sequence"/>
</dbReference>
<evidence type="ECO:0000259" key="3">
    <source>
        <dbReference type="PROSITE" id="PS50878"/>
    </source>
</evidence>
<dbReference type="Gene3D" id="3.30.70.270">
    <property type="match status" value="1"/>
</dbReference>
<comment type="caution">
    <text evidence="4">The sequence shown here is derived from an EMBL/GenBank/DDBJ whole genome shotgun (WGS) entry which is preliminary data.</text>
</comment>
<accession>A0AAE0UH36</accession>
<dbReference type="EMBL" id="JAUCMX010000768">
    <property type="protein sequence ID" value="KAK3505605.1"/>
    <property type="molecule type" value="Genomic_DNA"/>
</dbReference>
<evidence type="ECO:0000256" key="1">
    <source>
        <dbReference type="ARBA" id="ARBA00010879"/>
    </source>
</evidence>
<dbReference type="InterPro" id="IPR036691">
    <property type="entry name" value="Endo/exonu/phosph_ase_sf"/>
</dbReference>
<organism evidence="4 5">
    <name type="scientific">Hemibagrus guttatus</name>
    <dbReference type="NCBI Taxonomy" id="175788"/>
    <lineage>
        <taxon>Eukaryota</taxon>
        <taxon>Metazoa</taxon>
        <taxon>Chordata</taxon>
        <taxon>Craniata</taxon>
        <taxon>Vertebrata</taxon>
        <taxon>Euteleostomi</taxon>
        <taxon>Actinopterygii</taxon>
        <taxon>Neopterygii</taxon>
        <taxon>Teleostei</taxon>
        <taxon>Ostariophysi</taxon>
        <taxon>Siluriformes</taxon>
        <taxon>Bagridae</taxon>
        <taxon>Hemibagrus</taxon>
    </lineage>
</organism>
<sequence length="615" mass="71875">MVVDFAKRMDMGVVNTYFQKREEHRVTYKSGGRRTQVDYILCRRGNLKEISDCKVVVGESVARQHRMVVCRMTLMVCKMKRSKLVKKTKWWKLKKEECCEEFRQKLRQALGGQVVLPDDWETTAEVIRETGRKVLGVSSGRRKEDKETWWWNEEVQDSIQRKRLAKKKWDMDRTEQNRQEYKELQCRVKREVSKAKQKAYDELYTRKSTTDAIFALRILMEKYRDGQRELHCVFVDLEKAYDRVPREELWYCMRKSGVAEKYVRVVQDMYERSRTVVRCAVGQTEEFKVEVGLHQGSALSPFLFAIVMDQLSEEVRQESPWTMMFADDIVICSESREQVEENLKTWRSALERRGMKVSCSKTEYMCVNEREGSGTVRLQGEEVKKVQEFKYLGSTVQSNGECGKDVKKRVQAGWNGWRKVSEVLCDQKISARIKGKVYRTVVRPGMLYGLETVSLRKRQESELEVAELKMLRMMEGKRSDSPEPSCVSMKSDRSMGLPIAFRDRDSSTNVRSQKKKSNISRNQLDSIFQELEHKVITLIKNELKRFRKLLGPDYPACTEREVEDKEDLHSVREGALKITLHVLKNMNHTDLLTHCTTLVVTLYNGPVPSIICSTQ</sequence>
<dbReference type="Pfam" id="PF00078">
    <property type="entry name" value="RVT_1"/>
    <property type="match status" value="1"/>
</dbReference>
<dbReference type="Gene3D" id="3.60.10.10">
    <property type="entry name" value="Endonuclease/exonuclease/phosphatase"/>
    <property type="match status" value="1"/>
</dbReference>
<dbReference type="GO" id="GO:0004523">
    <property type="term" value="F:RNA-DNA hybrid ribonuclease activity"/>
    <property type="evidence" value="ECO:0007669"/>
    <property type="project" value="UniProtKB-EC"/>
</dbReference>
<dbReference type="EC" id="3.1.26.4" evidence="2"/>
<name>A0AAE0UH36_9TELE</name>
<comment type="similarity">
    <text evidence="1">Belongs to the beta type-B retroviral polymerase family. HERV class-II K(HML-2) pol subfamily.</text>
</comment>
<dbReference type="SUPFAM" id="SSF56672">
    <property type="entry name" value="DNA/RNA polymerases"/>
    <property type="match status" value="2"/>
</dbReference>
<keyword evidence="5" id="KW-1185">Reference proteome</keyword>
<dbReference type="InterPro" id="IPR043502">
    <property type="entry name" value="DNA/RNA_pol_sf"/>
</dbReference>
<evidence type="ECO:0000313" key="5">
    <source>
        <dbReference type="Proteomes" id="UP001274896"/>
    </source>
</evidence>
<dbReference type="AlphaFoldDB" id="A0AAE0UH36"/>
<feature type="domain" description="Reverse transcriptase" evidence="3">
    <location>
        <begin position="160"/>
        <end position="396"/>
    </location>
</feature>
<dbReference type="InterPro" id="IPR043128">
    <property type="entry name" value="Rev_trsase/Diguanyl_cyclase"/>
</dbReference>
<proteinExistence type="inferred from homology"/>
<dbReference type="PANTHER" id="PTHR47027">
    <property type="entry name" value="REVERSE TRANSCRIPTASE DOMAIN-CONTAINING PROTEIN"/>
    <property type="match status" value="1"/>
</dbReference>
<gene>
    <name evidence="4" type="ORF">QTP70_004923</name>
</gene>
<evidence type="ECO:0000256" key="2">
    <source>
        <dbReference type="ARBA" id="ARBA00012180"/>
    </source>
</evidence>
<dbReference type="PROSITE" id="PS50878">
    <property type="entry name" value="RT_POL"/>
    <property type="match status" value="1"/>
</dbReference>
<dbReference type="PANTHER" id="PTHR47027:SF28">
    <property type="entry name" value="ENDONUCLEASE-REVERSE TRANSCRIPTASE"/>
    <property type="match status" value="1"/>
</dbReference>
<dbReference type="InterPro" id="IPR000477">
    <property type="entry name" value="RT_dom"/>
</dbReference>
<evidence type="ECO:0000313" key="4">
    <source>
        <dbReference type="EMBL" id="KAK3505605.1"/>
    </source>
</evidence>
<reference evidence="4" key="1">
    <citation type="submission" date="2023-06" db="EMBL/GenBank/DDBJ databases">
        <title>Male Hemibagrus guttatus genome.</title>
        <authorList>
            <person name="Bian C."/>
        </authorList>
    </citation>
    <scope>NUCLEOTIDE SEQUENCE</scope>
    <source>
        <strain evidence="4">Male_cb2023</strain>
        <tissue evidence="4">Muscle</tissue>
    </source>
</reference>
<dbReference type="CDD" id="cd01650">
    <property type="entry name" value="RT_nLTR_like"/>
    <property type="match status" value="1"/>
</dbReference>